<comment type="caution">
    <text evidence="1">The sequence shown here is derived from an EMBL/GenBank/DDBJ whole genome shotgun (WGS) entry which is preliminary data.</text>
</comment>
<dbReference type="OrthoDB" id="5925908at2759"/>
<keyword evidence="2" id="KW-1185">Reference proteome</keyword>
<accession>A0A0V1M2V0</accession>
<dbReference type="Proteomes" id="UP000054843">
    <property type="component" value="Unassembled WGS sequence"/>
</dbReference>
<dbReference type="EMBL" id="JYDO01000260">
    <property type="protein sequence ID" value="KRZ66173.1"/>
    <property type="molecule type" value="Genomic_DNA"/>
</dbReference>
<organism evidence="1 2">
    <name type="scientific">Trichinella papuae</name>
    <dbReference type="NCBI Taxonomy" id="268474"/>
    <lineage>
        <taxon>Eukaryota</taxon>
        <taxon>Metazoa</taxon>
        <taxon>Ecdysozoa</taxon>
        <taxon>Nematoda</taxon>
        <taxon>Enoplea</taxon>
        <taxon>Dorylaimia</taxon>
        <taxon>Trichinellida</taxon>
        <taxon>Trichinellidae</taxon>
        <taxon>Trichinella</taxon>
    </lineage>
</organism>
<sequence>MSCFMLNRNLLPDSDVYLVSTSITNTGIDIYEKYSQYPVQNFSKQKISDSRPYLIFDSSVSCDESQIIKSTNVGGRLYYTQEQNTKQSWLSINVSLSQYPIHLISVLTPHMICRDIIIGRHKV</sequence>
<protein>
    <submittedName>
        <fullName evidence="1">Uncharacterized protein</fullName>
    </submittedName>
</protein>
<proteinExistence type="predicted"/>
<gene>
    <name evidence="1" type="ORF">T10_3798</name>
</gene>
<reference evidence="1 2" key="1">
    <citation type="submission" date="2015-01" db="EMBL/GenBank/DDBJ databases">
        <title>Evolution of Trichinella species and genotypes.</title>
        <authorList>
            <person name="Korhonen P.K."/>
            <person name="Edoardo P."/>
            <person name="Giuseppe L.R."/>
            <person name="Gasser R.B."/>
        </authorList>
    </citation>
    <scope>NUCLEOTIDE SEQUENCE [LARGE SCALE GENOMIC DNA]</scope>
    <source>
        <strain evidence="1">ISS1980</strain>
    </source>
</reference>
<name>A0A0V1M2V0_9BILA</name>
<evidence type="ECO:0000313" key="1">
    <source>
        <dbReference type="EMBL" id="KRZ66173.1"/>
    </source>
</evidence>
<dbReference type="AlphaFoldDB" id="A0A0V1M2V0"/>
<evidence type="ECO:0000313" key="2">
    <source>
        <dbReference type="Proteomes" id="UP000054843"/>
    </source>
</evidence>